<keyword evidence="2" id="KW-0809">Transit peptide</keyword>
<reference evidence="5 6" key="1">
    <citation type="journal article" date="2012" name="Nat. Genet.">
        <title>Plasmodium cynomolgi genome sequences provide insight into Plasmodium vivax and the monkey malaria clade.</title>
        <authorList>
            <person name="Tachibana S."/>
            <person name="Sullivan S.A."/>
            <person name="Kawai S."/>
            <person name="Nakamura S."/>
            <person name="Kim H.R."/>
            <person name="Goto N."/>
            <person name="Arisue N."/>
            <person name="Palacpac N.M.Q."/>
            <person name="Honma H."/>
            <person name="Yagi M."/>
            <person name="Tougan T."/>
            <person name="Katakai Y."/>
            <person name="Kaneko O."/>
            <person name="Mita T."/>
            <person name="Kita K."/>
            <person name="Yasutomi Y."/>
            <person name="Sutton P.L."/>
            <person name="Shakhbatyan R."/>
            <person name="Horii T."/>
            <person name="Yasunaga T."/>
            <person name="Barnwell J.W."/>
            <person name="Escalante A.A."/>
            <person name="Carlton J.M."/>
            <person name="Tanabe K."/>
        </authorList>
    </citation>
    <scope>NUCLEOTIDE SEQUENCE [LARGE SCALE GENOMIC DNA]</scope>
    <source>
        <strain evidence="5 6">B</strain>
    </source>
</reference>
<dbReference type="PROSITE" id="PS00189">
    <property type="entry name" value="LIPOYL"/>
    <property type="match status" value="1"/>
</dbReference>
<dbReference type="InterPro" id="IPR000089">
    <property type="entry name" value="Biotin_lipoyl"/>
</dbReference>
<evidence type="ECO:0000256" key="2">
    <source>
        <dbReference type="ARBA" id="ARBA00022946"/>
    </source>
</evidence>
<dbReference type="InterPro" id="IPR003016">
    <property type="entry name" value="2-oxoA_DH_lipoyl-BS"/>
</dbReference>
<dbReference type="PANTHER" id="PTHR23151:SF75">
    <property type="entry name" value="DIHYDROLIPOYLLYSINE-RESIDUE ACETYLTRANSFERASE COMPONENT 5 OF PYRUVATE DEHYDROGENASE COMPLEX, CHLOROPLASTIC"/>
    <property type="match status" value="1"/>
</dbReference>
<dbReference type="PROSITE" id="PS50968">
    <property type="entry name" value="BIOTINYL_LIPOYL"/>
    <property type="match status" value="1"/>
</dbReference>
<organism evidence="5 6">
    <name type="scientific">Plasmodium cynomolgi (strain B)</name>
    <dbReference type="NCBI Taxonomy" id="1120755"/>
    <lineage>
        <taxon>Eukaryota</taxon>
        <taxon>Sar</taxon>
        <taxon>Alveolata</taxon>
        <taxon>Apicomplexa</taxon>
        <taxon>Aconoidasida</taxon>
        <taxon>Haemosporida</taxon>
        <taxon>Plasmodiidae</taxon>
        <taxon>Plasmodium</taxon>
        <taxon>Plasmodium (Plasmodium)</taxon>
    </lineage>
</organism>
<feature type="domain" description="Lipoyl-binding" evidence="4">
    <location>
        <begin position="90"/>
        <end position="165"/>
    </location>
</feature>
<dbReference type="GO" id="GO:0045254">
    <property type="term" value="C:pyruvate dehydrogenase complex"/>
    <property type="evidence" value="ECO:0007669"/>
    <property type="project" value="InterPro"/>
</dbReference>
<evidence type="ECO:0000313" key="5">
    <source>
        <dbReference type="EMBL" id="GAB65419.1"/>
    </source>
</evidence>
<dbReference type="SUPFAM" id="SSF51230">
    <property type="entry name" value="Single hybrid motif"/>
    <property type="match status" value="1"/>
</dbReference>
<gene>
    <name evidence="5" type="ORF">PCYB_061510</name>
</gene>
<keyword evidence="6" id="KW-1185">Reference proteome</keyword>
<name>K6UQY5_PLACD</name>
<keyword evidence="5" id="KW-0808">Transferase</keyword>
<feature type="compositionally biased region" description="Polar residues" evidence="3">
    <location>
        <begin position="52"/>
        <end position="78"/>
    </location>
</feature>
<dbReference type="RefSeq" id="XP_004221366.1">
    <property type="nucleotide sequence ID" value="XM_004221318.1"/>
</dbReference>
<dbReference type="Pfam" id="PF00364">
    <property type="entry name" value="Biotin_lipoyl"/>
    <property type="match status" value="1"/>
</dbReference>
<dbReference type="PhylomeDB" id="K6UQY5"/>
<dbReference type="eggNOG" id="KOG0557">
    <property type="taxonomic scope" value="Eukaryota"/>
</dbReference>
<dbReference type="GeneID" id="14691890"/>
<evidence type="ECO:0000259" key="4">
    <source>
        <dbReference type="PROSITE" id="PS50968"/>
    </source>
</evidence>
<accession>K6UQY5</accession>
<dbReference type="PANTHER" id="PTHR23151">
    <property type="entry name" value="DIHYDROLIPOAMIDE ACETYL/SUCCINYL-TRANSFERASE-RELATED"/>
    <property type="match status" value="1"/>
</dbReference>
<dbReference type="OrthoDB" id="537444at2759"/>
<dbReference type="AlphaFoldDB" id="K6UQY5"/>
<dbReference type="Gene3D" id="2.40.50.100">
    <property type="match status" value="1"/>
</dbReference>
<dbReference type="VEuPathDB" id="PlasmoDB:PCYB_061510"/>
<feature type="compositionally biased region" description="Basic and acidic residues" evidence="3">
    <location>
        <begin position="244"/>
        <end position="257"/>
    </location>
</feature>
<dbReference type="Proteomes" id="UP000006319">
    <property type="component" value="Chromosome 6"/>
</dbReference>
<dbReference type="GO" id="GO:0004742">
    <property type="term" value="F:dihydrolipoyllysine-residue acetyltransferase activity"/>
    <property type="evidence" value="ECO:0007669"/>
    <property type="project" value="TreeGrafter"/>
</dbReference>
<feature type="region of interest" description="Disordered" evidence="3">
    <location>
        <begin position="1"/>
        <end position="78"/>
    </location>
</feature>
<evidence type="ECO:0000313" key="6">
    <source>
        <dbReference type="Proteomes" id="UP000006319"/>
    </source>
</evidence>
<proteinExistence type="predicted"/>
<dbReference type="InterPro" id="IPR011053">
    <property type="entry name" value="Single_hybrid_motif"/>
</dbReference>
<protein>
    <submittedName>
        <fullName evidence="5">Dihydrolipoamide acetyltransferase</fullName>
    </submittedName>
</protein>
<dbReference type="KEGG" id="pcy:PCYB_061510"/>
<evidence type="ECO:0000256" key="1">
    <source>
        <dbReference type="ARBA" id="ARBA00022823"/>
    </source>
</evidence>
<dbReference type="EMBL" id="DF157098">
    <property type="protein sequence ID" value="GAB65419.1"/>
    <property type="molecule type" value="Genomic_DNA"/>
</dbReference>
<dbReference type="GO" id="GO:0006086">
    <property type="term" value="P:pyruvate decarboxylation to acetyl-CoA"/>
    <property type="evidence" value="ECO:0007669"/>
    <property type="project" value="InterPro"/>
</dbReference>
<feature type="region of interest" description="Disordered" evidence="3">
    <location>
        <begin position="229"/>
        <end position="280"/>
    </location>
</feature>
<keyword evidence="1" id="KW-0450">Lipoyl</keyword>
<evidence type="ECO:0000256" key="3">
    <source>
        <dbReference type="SAM" id="MobiDB-lite"/>
    </source>
</evidence>
<sequence>MGDGSEAKVGDILGILTTEKDEEVEARSDDSPAGATGERESSQGEQIDAVAQGSTTGIEADSVTDSEAHSVTDSVTDSAHAQTAQLQTGDQKIFVPFVSSKRNRARISKWTRKKNDYIHKDEILFHVEDDKSTIEVESPCNGIVKQIFIEEGQFADLDKPVAIISPREVRPARDVQLVNEENIVRHYQEAVSGTREGKLLLQNMSASDKRTMEERLLLNCDKYNNLSGNFFSSQDDGTPGKGSTDQKRDTPPPKGRDAPIVLPSAAEMMEQNKLTPADIK</sequence>
<dbReference type="CDD" id="cd06849">
    <property type="entry name" value="lipoyl_domain"/>
    <property type="match status" value="1"/>
</dbReference>
<dbReference type="InterPro" id="IPR045257">
    <property type="entry name" value="E2/Pdx1"/>
</dbReference>